<dbReference type="Pfam" id="PF00106">
    <property type="entry name" value="adh_short"/>
    <property type="match status" value="1"/>
</dbReference>
<organism evidence="4 5">
    <name type="scientific">Winmispira thermophila (strain ATCC 700085 / DSM 6578 / Z-1203)</name>
    <name type="common">Spirochaeta thermophila</name>
    <dbReference type="NCBI Taxonomy" id="869211"/>
    <lineage>
        <taxon>Bacteria</taxon>
        <taxon>Pseudomonadati</taxon>
        <taxon>Spirochaetota</taxon>
        <taxon>Spirochaetia</taxon>
        <taxon>Winmispirales</taxon>
        <taxon>Winmispiraceae</taxon>
        <taxon>Winmispira</taxon>
    </lineage>
</organism>
<dbReference type="InterPro" id="IPR057326">
    <property type="entry name" value="KR_dom"/>
</dbReference>
<dbReference type="FunFam" id="3.40.50.720:FF:000084">
    <property type="entry name" value="Short-chain dehydrogenase reductase"/>
    <property type="match status" value="1"/>
</dbReference>
<evidence type="ECO:0000256" key="2">
    <source>
        <dbReference type="RuleBase" id="RU000363"/>
    </source>
</evidence>
<dbReference type="EMBL" id="CP002903">
    <property type="protein sequence ID" value="AEJ61906.1"/>
    <property type="molecule type" value="Genomic_DNA"/>
</dbReference>
<dbReference type="Gene3D" id="3.40.50.720">
    <property type="entry name" value="NAD(P)-binding Rossmann-like Domain"/>
    <property type="match status" value="1"/>
</dbReference>
<evidence type="ECO:0000313" key="5">
    <source>
        <dbReference type="Proteomes" id="UP000007254"/>
    </source>
</evidence>
<evidence type="ECO:0000313" key="4">
    <source>
        <dbReference type="EMBL" id="AEJ61906.1"/>
    </source>
</evidence>
<dbReference type="SUPFAM" id="SSF51735">
    <property type="entry name" value="NAD(P)-binding Rossmann-fold domains"/>
    <property type="match status" value="1"/>
</dbReference>
<dbReference type="Proteomes" id="UP000007254">
    <property type="component" value="Chromosome"/>
</dbReference>
<sequence length="257" mass="28056">MMDVHSLFRLDGRVALVTGSSQGLGKMLSRGLASAGARVVLNGRDPKKLERAVEEFLSEGYDACGYAFDITKRHEIDTAVERIESEIGPIDILVNNAGIQRRAPLHEVTDEIWDEVLATNLTGAFLVTRKVARGMIQRQRGKVIFICSLMSELGRPTTGPYAAAKGGVRMLMGSMCVEWAQYNIQVNGIGPGYFITEMTKSLAEDPSFNDWLINRTPARRWGDPKELVGALLLLASDAGNFINGQIIYVDGGILAAL</sequence>
<dbReference type="HOGENOM" id="CLU_010194_1_1_12"/>
<dbReference type="RefSeq" id="WP_014625235.1">
    <property type="nucleotide sequence ID" value="NC_017583.1"/>
</dbReference>
<evidence type="ECO:0000259" key="3">
    <source>
        <dbReference type="SMART" id="SM00822"/>
    </source>
</evidence>
<dbReference type="PRINTS" id="PR00081">
    <property type="entry name" value="GDHRDH"/>
</dbReference>
<dbReference type="PANTHER" id="PTHR42760">
    <property type="entry name" value="SHORT-CHAIN DEHYDROGENASES/REDUCTASES FAMILY MEMBER"/>
    <property type="match status" value="1"/>
</dbReference>
<dbReference type="InterPro" id="IPR036291">
    <property type="entry name" value="NAD(P)-bd_dom_sf"/>
</dbReference>
<dbReference type="PRINTS" id="PR00080">
    <property type="entry name" value="SDRFAMILY"/>
</dbReference>
<dbReference type="GO" id="GO:0016616">
    <property type="term" value="F:oxidoreductase activity, acting on the CH-OH group of donors, NAD or NADP as acceptor"/>
    <property type="evidence" value="ECO:0007669"/>
    <property type="project" value="TreeGrafter"/>
</dbReference>
<keyword evidence="5" id="KW-1185">Reference proteome</keyword>
<protein>
    <submittedName>
        <fullName evidence="4">Short-chain dehydrogenase/reductase SDR</fullName>
    </submittedName>
</protein>
<evidence type="ECO:0000256" key="1">
    <source>
        <dbReference type="ARBA" id="ARBA00006484"/>
    </source>
</evidence>
<dbReference type="STRING" id="869211.Spith_1645"/>
<feature type="domain" description="Ketoreductase" evidence="3">
    <location>
        <begin position="13"/>
        <end position="192"/>
    </location>
</feature>
<dbReference type="KEGG" id="stq:Spith_1645"/>
<dbReference type="InterPro" id="IPR020904">
    <property type="entry name" value="Sc_DH/Rdtase_CS"/>
</dbReference>
<reference evidence="4 5" key="1">
    <citation type="submission" date="2011-06" db="EMBL/GenBank/DDBJ databases">
        <title>The complete genome of Spirochaeta thermophila DSM 6578.</title>
        <authorList>
            <consortium name="US DOE Joint Genome Institute (JGI-PGF)"/>
            <person name="Lucas S."/>
            <person name="Lapidus A."/>
            <person name="Bruce D."/>
            <person name="Goodwin L."/>
            <person name="Pitluck S."/>
            <person name="Peters L."/>
            <person name="Kyrpides N."/>
            <person name="Mavromatis K."/>
            <person name="Ivanova N."/>
            <person name="Mikailova N."/>
            <person name="Pagani I."/>
            <person name="Chertkov O."/>
            <person name="Detter J.C."/>
            <person name="Tapia R."/>
            <person name="Han C."/>
            <person name="Land M."/>
            <person name="Hauser L."/>
            <person name="Markowitz V."/>
            <person name="Cheng J.-F."/>
            <person name="Hugenholtz P."/>
            <person name="Woyke T."/>
            <person name="Wu D."/>
            <person name="Spring S."/>
            <person name="Merkhoffer B."/>
            <person name="Schneider S."/>
            <person name="Klenk H.-P."/>
            <person name="Eisen J.A."/>
        </authorList>
    </citation>
    <scope>NUCLEOTIDE SEQUENCE [LARGE SCALE GENOMIC DNA]</scope>
    <source>
        <strain evidence="5">ATCC 700085 / DSM 6578 / Z-1203</strain>
    </source>
</reference>
<comment type="similarity">
    <text evidence="1 2">Belongs to the short-chain dehydrogenases/reductases (SDR) family.</text>
</comment>
<dbReference type="AlphaFoldDB" id="G0GB97"/>
<dbReference type="SMART" id="SM00822">
    <property type="entry name" value="PKS_KR"/>
    <property type="match status" value="1"/>
</dbReference>
<dbReference type="PROSITE" id="PS00061">
    <property type="entry name" value="ADH_SHORT"/>
    <property type="match status" value="1"/>
</dbReference>
<accession>G0GB97</accession>
<gene>
    <name evidence="4" type="ordered locus">Spith_1645</name>
</gene>
<dbReference type="CDD" id="cd05347">
    <property type="entry name" value="Ga5DH-like_SDR_c"/>
    <property type="match status" value="1"/>
</dbReference>
<dbReference type="InterPro" id="IPR002347">
    <property type="entry name" value="SDR_fam"/>
</dbReference>
<proteinExistence type="inferred from homology"/>
<name>G0GB97_WINT7</name>